<dbReference type="Proteomes" id="UP001322481">
    <property type="component" value="Chromosome"/>
</dbReference>
<sequence>MGSIGSKDEDDDPLFEELDDAEEADADFNVISFKTVDEIEKSIVDSPFRAIYQTNNFLLPQIKDVVDESKTVNLRPEYQRRSRWTNKQKSLLIESFLLNIPVPPIFLFEGDFARYEVMDGQQRLLAIREFFANQFKLSSLGVLAPLVGRTYATLPPRTKRTLERASLSAIVLLKESRASLRDANTNRVLELKKFVFERLNTGGKKLNAQEIRNAVYSGVFNDTIISLTRTSAFTNIWGIPPYSAEYTEADYESPERKKNALYQTMGDCQIVLRYFALQNDKGIKGSMRSILDKCMEANLDMTSAQGSIISKQFSERLIFADALFDGAPFRLSPGDTERRSESMYDAVMIAIDRLWAKRNDLAAAKQAIQAAYWAALDSPEKIEQFTGRANTAADIRARISAMEQLFKACIQNA</sequence>
<accession>A0ABZ0W2Y3</accession>
<proteinExistence type="predicted"/>
<dbReference type="EMBL" id="CP139858">
    <property type="protein sequence ID" value="WQC02347.1"/>
    <property type="molecule type" value="Genomic_DNA"/>
</dbReference>
<dbReference type="Pfam" id="PF03235">
    <property type="entry name" value="GmrSD_N"/>
    <property type="match status" value="1"/>
</dbReference>
<feature type="domain" description="GmrSD restriction endonucleases N-terminal" evidence="1">
    <location>
        <begin position="62"/>
        <end position="216"/>
    </location>
</feature>
<protein>
    <submittedName>
        <fullName evidence="2">DUF262 domain-containing protein</fullName>
    </submittedName>
</protein>
<dbReference type="PANTHER" id="PTHR39639">
    <property type="entry name" value="CHROMOSOME 16, WHOLE GENOME SHOTGUN SEQUENCE"/>
    <property type="match status" value="1"/>
</dbReference>
<keyword evidence="3" id="KW-1185">Reference proteome</keyword>
<organism evidence="2 3">
    <name type="scientific">Mesorhizobium huakuii</name>
    <dbReference type="NCBI Taxonomy" id="28104"/>
    <lineage>
        <taxon>Bacteria</taxon>
        <taxon>Pseudomonadati</taxon>
        <taxon>Pseudomonadota</taxon>
        <taxon>Alphaproteobacteria</taxon>
        <taxon>Hyphomicrobiales</taxon>
        <taxon>Phyllobacteriaceae</taxon>
        <taxon>Mesorhizobium</taxon>
    </lineage>
</organism>
<evidence type="ECO:0000313" key="3">
    <source>
        <dbReference type="Proteomes" id="UP001322481"/>
    </source>
</evidence>
<dbReference type="PANTHER" id="PTHR39639:SF1">
    <property type="entry name" value="DUF262 DOMAIN-CONTAINING PROTEIN"/>
    <property type="match status" value="1"/>
</dbReference>
<gene>
    <name evidence="2" type="ORF">U0R22_006590</name>
</gene>
<dbReference type="InterPro" id="IPR004919">
    <property type="entry name" value="GmrSD_N"/>
</dbReference>
<reference evidence="2 3" key="1">
    <citation type="submission" date="2023-11" db="EMBL/GenBank/DDBJ databases">
        <authorList>
            <person name="Panchal A.K."/>
            <person name="Meaney J.S."/>
            <person name="Karas B.J."/>
            <person name="diCenzo G.C."/>
        </authorList>
    </citation>
    <scope>NUCLEOTIDE SEQUENCE [LARGE SCALE GENOMIC DNA]</scope>
    <source>
        <strain evidence="2 3">NZP2235</strain>
    </source>
</reference>
<dbReference type="RefSeq" id="WP_322417192.1">
    <property type="nucleotide sequence ID" value="NZ_CP139858.1"/>
</dbReference>
<evidence type="ECO:0000259" key="1">
    <source>
        <dbReference type="Pfam" id="PF03235"/>
    </source>
</evidence>
<name>A0ABZ0W2Y3_9HYPH</name>
<evidence type="ECO:0000313" key="2">
    <source>
        <dbReference type="EMBL" id="WQC02347.1"/>
    </source>
</evidence>